<comment type="similarity">
    <text evidence="3 13">Belongs to the guanylate kinase family.</text>
</comment>
<evidence type="ECO:0000256" key="5">
    <source>
        <dbReference type="ARBA" id="ARBA00016296"/>
    </source>
</evidence>
<keyword evidence="8 13" id="KW-0547">Nucleotide-binding</keyword>
<keyword evidence="6 13" id="KW-0963">Cytoplasm</keyword>
<dbReference type="HAMAP" id="MF_00328">
    <property type="entry name" value="Guanylate_kinase"/>
    <property type="match status" value="1"/>
</dbReference>
<dbReference type="GO" id="GO:0005829">
    <property type="term" value="C:cytosol"/>
    <property type="evidence" value="ECO:0007669"/>
    <property type="project" value="TreeGrafter"/>
</dbReference>
<evidence type="ECO:0000256" key="12">
    <source>
        <dbReference type="ARBA" id="ARBA00048594"/>
    </source>
</evidence>
<feature type="binding site" evidence="13">
    <location>
        <begin position="10"/>
        <end position="17"/>
    </location>
    <ligand>
        <name>ATP</name>
        <dbReference type="ChEBI" id="CHEBI:30616"/>
    </ligand>
</feature>
<dbReference type="FunFam" id="3.30.63.10:FF:000005">
    <property type="entry name" value="Guanylate kinase"/>
    <property type="match status" value="1"/>
</dbReference>
<dbReference type="Gene3D" id="3.40.50.300">
    <property type="entry name" value="P-loop containing nucleotide triphosphate hydrolases"/>
    <property type="match status" value="1"/>
</dbReference>
<proteinExistence type="inferred from homology"/>
<dbReference type="Pfam" id="PF00625">
    <property type="entry name" value="Guanylate_kin"/>
    <property type="match status" value="1"/>
</dbReference>
<dbReference type="InterPro" id="IPR017665">
    <property type="entry name" value="Guanylate_kinase"/>
</dbReference>
<evidence type="ECO:0000313" key="16">
    <source>
        <dbReference type="Proteomes" id="UP000297149"/>
    </source>
</evidence>
<evidence type="ECO:0000256" key="3">
    <source>
        <dbReference type="ARBA" id="ARBA00005790"/>
    </source>
</evidence>
<dbReference type="NCBIfam" id="TIGR03263">
    <property type="entry name" value="guanyl_kin"/>
    <property type="match status" value="1"/>
</dbReference>
<evidence type="ECO:0000256" key="4">
    <source>
        <dbReference type="ARBA" id="ARBA00012961"/>
    </source>
</evidence>
<dbReference type="PANTHER" id="PTHR23117:SF13">
    <property type="entry name" value="GUANYLATE KINASE"/>
    <property type="match status" value="1"/>
</dbReference>
<keyword evidence="7 13" id="KW-0808">Transferase</keyword>
<dbReference type="InterPro" id="IPR008144">
    <property type="entry name" value="Guanylate_kin-like_dom"/>
</dbReference>
<keyword evidence="9 13" id="KW-0418">Kinase</keyword>
<evidence type="ECO:0000256" key="13">
    <source>
        <dbReference type="HAMAP-Rule" id="MF_00328"/>
    </source>
</evidence>
<dbReference type="PROSITE" id="PS50052">
    <property type="entry name" value="GUANYLATE_KINASE_2"/>
    <property type="match status" value="1"/>
</dbReference>
<organism evidence="15 16">
    <name type="scientific">Duncaniella dubosii</name>
    <dbReference type="NCBI Taxonomy" id="2518971"/>
    <lineage>
        <taxon>Bacteria</taxon>
        <taxon>Pseudomonadati</taxon>
        <taxon>Bacteroidota</taxon>
        <taxon>Bacteroidia</taxon>
        <taxon>Bacteroidales</taxon>
        <taxon>Muribaculaceae</taxon>
        <taxon>Duncaniella</taxon>
    </lineage>
</organism>
<dbReference type="Gene3D" id="3.30.63.10">
    <property type="entry name" value="Guanylate Kinase phosphate binding domain"/>
    <property type="match status" value="1"/>
</dbReference>
<sequence length="188" mass="20987">MIGKIIILSAPSGSGKSTIINALLERGEIDMQFSISATNRQPRGEEKHGVNYYFLSDDEFRSSIENDAFVEFEEVYPGRFYGTLKSEIARITDAGHNVILDIDVKGGVNVKRMYGDKAISIFIQPPSTEALRSRLTGRATDSPEAIEQRLAKAEYEISFAPEFDCIVVNDNLEKAINEVDCRIKEFIA</sequence>
<feature type="domain" description="Guanylate kinase-like" evidence="14">
    <location>
        <begin position="3"/>
        <end position="184"/>
    </location>
</feature>
<dbReference type="CDD" id="cd00071">
    <property type="entry name" value="GMPK"/>
    <property type="match status" value="1"/>
</dbReference>
<reference evidence="16" key="1">
    <citation type="submission" date="2019-02" db="EMBL/GenBank/DDBJ databases">
        <title>Isolation and identification of novel species under the genus Muribaculum.</title>
        <authorList>
            <person name="Miyake S."/>
            <person name="Ding Y."/>
            <person name="Low A."/>
            <person name="Soh M."/>
            <person name="Seedorf H."/>
        </authorList>
    </citation>
    <scope>NUCLEOTIDE SEQUENCE [LARGE SCALE GENOMIC DNA]</scope>
    <source>
        <strain evidence="16">H5</strain>
    </source>
</reference>
<evidence type="ECO:0000256" key="1">
    <source>
        <dbReference type="ARBA" id="ARBA00003531"/>
    </source>
</evidence>
<evidence type="ECO:0000256" key="8">
    <source>
        <dbReference type="ARBA" id="ARBA00022741"/>
    </source>
</evidence>
<dbReference type="GO" id="GO:0004385">
    <property type="term" value="F:GMP kinase activity"/>
    <property type="evidence" value="ECO:0007669"/>
    <property type="project" value="UniProtKB-UniRule"/>
</dbReference>
<keyword evidence="10 13" id="KW-0067">ATP-binding</keyword>
<name>A0A4P7VZ67_9BACT</name>
<dbReference type="KEGG" id="ddb:E7747_00110"/>
<comment type="function">
    <text evidence="1 13">Essential for recycling GMP and indirectly, cGMP.</text>
</comment>
<comment type="catalytic activity">
    <reaction evidence="12 13">
        <text>GMP + ATP = GDP + ADP</text>
        <dbReference type="Rhea" id="RHEA:20780"/>
        <dbReference type="ChEBI" id="CHEBI:30616"/>
        <dbReference type="ChEBI" id="CHEBI:58115"/>
        <dbReference type="ChEBI" id="CHEBI:58189"/>
        <dbReference type="ChEBI" id="CHEBI:456216"/>
        <dbReference type="EC" id="2.7.4.8"/>
    </reaction>
</comment>
<evidence type="ECO:0000259" key="14">
    <source>
        <dbReference type="PROSITE" id="PS50052"/>
    </source>
</evidence>
<dbReference type="GO" id="GO:0005524">
    <property type="term" value="F:ATP binding"/>
    <property type="evidence" value="ECO:0007669"/>
    <property type="project" value="UniProtKB-UniRule"/>
</dbReference>
<dbReference type="Proteomes" id="UP000297149">
    <property type="component" value="Chromosome"/>
</dbReference>
<accession>A0A4P7VZ67</accession>
<dbReference type="AlphaFoldDB" id="A0A4P7VZ67"/>
<dbReference type="EC" id="2.7.4.8" evidence="4 13"/>
<dbReference type="InterPro" id="IPR027417">
    <property type="entry name" value="P-loop_NTPase"/>
</dbReference>
<evidence type="ECO:0000256" key="11">
    <source>
        <dbReference type="ARBA" id="ARBA00030128"/>
    </source>
</evidence>
<dbReference type="SMART" id="SM00072">
    <property type="entry name" value="GuKc"/>
    <property type="match status" value="1"/>
</dbReference>
<dbReference type="RefSeq" id="WP_136413296.1">
    <property type="nucleotide sequence ID" value="NZ_CAXHQF010000044.1"/>
</dbReference>
<evidence type="ECO:0000256" key="7">
    <source>
        <dbReference type="ARBA" id="ARBA00022679"/>
    </source>
</evidence>
<protein>
    <recommendedName>
        <fullName evidence="5 13">Guanylate kinase</fullName>
        <ecNumber evidence="4 13">2.7.4.8</ecNumber>
    </recommendedName>
    <alternativeName>
        <fullName evidence="11 13">GMP kinase</fullName>
    </alternativeName>
</protein>
<keyword evidence="16" id="KW-1185">Reference proteome</keyword>
<evidence type="ECO:0000256" key="6">
    <source>
        <dbReference type="ARBA" id="ARBA00022490"/>
    </source>
</evidence>
<dbReference type="EMBL" id="CP039396">
    <property type="protein sequence ID" value="QCD40856.1"/>
    <property type="molecule type" value="Genomic_DNA"/>
</dbReference>
<dbReference type="SUPFAM" id="SSF52540">
    <property type="entry name" value="P-loop containing nucleoside triphosphate hydrolases"/>
    <property type="match status" value="1"/>
</dbReference>
<dbReference type="InterPro" id="IPR008145">
    <property type="entry name" value="GK/Ca_channel_bsu"/>
</dbReference>
<evidence type="ECO:0000256" key="2">
    <source>
        <dbReference type="ARBA" id="ARBA00004496"/>
    </source>
</evidence>
<evidence type="ECO:0000313" key="15">
    <source>
        <dbReference type="EMBL" id="QCD40856.1"/>
    </source>
</evidence>
<gene>
    <name evidence="13" type="primary">gmk</name>
    <name evidence="15" type="ORF">E7747_00110</name>
</gene>
<evidence type="ECO:0000256" key="9">
    <source>
        <dbReference type="ARBA" id="ARBA00022777"/>
    </source>
</evidence>
<evidence type="ECO:0000256" key="10">
    <source>
        <dbReference type="ARBA" id="ARBA00022840"/>
    </source>
</evidence>
<comment type="subcellular location">
    <subcellularLocation>
        <location evidence="2 13">Cytoplasm</location>
    </subcellularLocation>
</comment>
<dbReference type="PANTHER" id="PTHR23117">
    <property type="entry name" value="GUANYLATE KINASE-RELATED"/>
    <property type="match status" value="1"/>
</dbReference>